<dbReference type="Gene3D" id="1.10.287.70">
    <property type="match status" value="1"/>
</dbReference>
<dbReference type="PANTHER" id="PTHR11003:SF334">
    <property type="entry name" value="FI03418P"/>
    <property type="match status" value="1"/>
</dbReference>
<feature type="transmembrane region" description="Helical" evidence="8">
    <location>
        <begin position="31"/>
        <end position="50"/>
    </location>
</feature>
<keyword evidence="3 8" id="KW-0812">Transmembrane</keyword>
<evidence type="ECO:0000256" key="5">
    <source>
        <dbReference type="ARBA" id="ARBA00023065"/>
    </source>
</evidence>
<organism evidence="10 11">
    <name type="scientific">Protopolystoma xenopodis</name>
    <dbReference type="NCBI Taxonomy" id="117903"/>
    <lineage>
        <taxon>Eukaryota</taxon>
        <taxon>Metazoa</taxon>
        <taxon>Spiralia</taxon>
        <taxon>Lophotrochozoa</taxon>
        <taxon>Platyhelminthes</taxon>
        <taxon>Monogenea</taxon>
        <taxon>Polyopisthocotylea</taxon>
        <taxon>Polystomatidea</taxon>
        <taxon>Polystomatidae</taxon>
        <taxon>Protopolystoma</taxon>
    </lineage>
</organism>
<keyword evidence="7" id="KW-0407">Ion channel</keyword>
<evidence type="ECO:0000256" key="6">
    <source>
        <dbReference type="ARBA" id="ARBA00023136"/>
    </source>
</evidence>
<evidence type="ECO:0000313" key="11">
    <source>
        <dbReference type="Proteomes" id="UP000784294"/>
    </source>
</evidence>
<evidence type="ECO:0000313" key="10">
    <source>
        <dbReference type="EMBL" id="VEL19404.1"/>
    </source>
</evidence>
<evidence type="ECO:0000256" key="2">
    <source>
        <dbReference type="ARBA" id="ARBA00022448"/>
    </source>
</evidence>
<dbReference type="PANTHER" id="PTHR11003">
    <property type="entry name" value="POTASSIUM CHANNEL, SUBFAMILY K"/>
    <property type="match status" value="1"/>
</dbReference>
<gene>
    <name evidence="10" type="ORF">PXEA_LOCUS12844</name>
</gene>
<feature type="non-terminal residue" evidence="10">
    <location>
        <position position="1"/>
    </location>
</feature>
<proteinExistence type="predicted"/>
<dbReference type="SUPFAM" id="SSF81324">
    <property type="entry name" value="Voltage-gated potassium channels"/>
    <property type="match status" value="1"/>
</dbReference>
<keyword evidence="11" id="KW-1185">Reference proteome</keyword>
<feature type="domain" description="Potassium channel" evidence="9">
    <location>
        <begin position="33"/>
        <end position="84"/>
    </location>
</feature>
<dbReference type="GO" id="GO:0015271">
    <property type="term" value="F:outward rectifier potassium channel activity"/>
    <property type="evidence" value="ECO:0007669"/>
    <property type="project" value="TreeGrafter"/>
</dbReference>
<comment type="subcellular location">
    <subcellularLocation>
        <location evidence="1">Membrane</location>
        <topology evidence="1">Multi-pass membrane protein</topology>
    </subcellularLocation>
</comment>
<dbReference type="InterPro" id="IPR013099">
    <property type="entry name" value="K_chnl_dom"/>
</dbReference>
<protein>
    <recommendedName>
        <fullName evidence="9">Potassium channel domain-containing protein</fullName>
    </recommendedName>
</protein>
<keyword evidence="4 8" id="KW-1133">Transmembrane helix</keyword>
<dbReference type="GO" id="GO:0030322">
    <property type="term" value="P:stabilization of membrane potential"/>
    <property type="evidence" value="ECO:0007669"/>
    <property type="project" value="TreeGrafter"/>
</dbReference>
<sequence length="129" mass="15116">MGTRDSLAWSLKKRGFLFLLYGWTKTGCERVYRFLLFNLTILGILGYGQIAPATMWGRINCILYAIIGIPLMLIFLARVGDIMARFFRFAYINLCCCRCFFDVFRRQRIARKAALMDLAEDQRLHKEEK</sequence>
<evidence type="ECO:0000259" key="9">
    <source>
        <dbReference type="Pfam" id="PF07885"/>
    </source>
</evidence>
<evidence type="ECO:0000256" key="3">
    <source>
        <dbReference type="ARBA" id="ARBA00022692"/>
    </source>
</evidence>
<keyword evidence="5" id="KW-0406">Ion transport</keyword>
<evidence type="ECO:0000256" key="4">
    <source>
        <dbReference type="ARBA" id="ARBA00022989"/>
    </source>
</evidence>
<evidence type="ECO:0000256" key="7">
    <source>
        <dbReference type="ARBA" id="ARBA00023303"/>
    </source>
</evidence>
<keyword evidence="6 8" id="KW-0472">Membrane</keyword>
<feature type="transmembrane region" description="Helical" evidence="8">
    <location>
        <begin position="62"/>
        <end position="80"/>
    </location>
</feature>
<dbReference type="EMBL" id="CAAALY010041444">
    <property type="protein sequence ID" value="VEL19404.1"/>
    <property type="molecule type" value="Genomic_DNA"/>
</dbReference>
<evidence type="ECO:0000256" key="8">
    <source>
        <dbReference type="SAM" id="Phobius"/>
    </source>
</evidence>
<name>A0A448WSU7_9PLAT</name>
<reference evidence="10" key="1">
    <citation type="submission" date="2018-11" db="EMBL/GenBank/DDBJ databases">
        <authorList>
            <consortium name="Pathogen Informatics"/>
        </authorList>
    </citation>
    <scope>NUCLEOTIDE SEQUENCE</scope>
</reference>
<dbReference type="Pfam" id="PF07885">
    <property type="entry name" value="Ion_trans_2"/>
    <property type="match status" value="1"/>
</dbReference>
<evidence type="ECO:0000256" key="1">
    <source>
        <dbReference type="ARBA" id="ARBA00004141"/>
    </source>
</evidence>
<comment type="caution">
    <text evidence="10">The sequence shown here is derived from an EMBL/GenBank/DDBJ whole genome shotgun (WGS) entry which is preliminary data.</text>
</comment>
<dbReference type="InterPro" id="IPR003280">
    <property type="entry name" value="2pore_dom_K_chnl"/>
</dbReference>
<dbReference type="OrthoDB" id="297496at2759"/>
<dbReference type="GO" id="GO:0005886">
    <property type="term" value="C:plasma membrane"/>
    <property type="evidence" value="ECO:0007669"/>
    <property type="project" value="TreeGrafter"/>
</dbReference>
<dbReference type="GO" id="GO:0022841">
    <property type="term" value="F:potassium ion leak channel activity"/>
    <property type="evidence" value="ECO:0007669"/>
    <property type="project" value="TreeGrafter"/>
</dbReference>
<accession>A0A448WSU7</accession>
<keyword evidence="2" id="KW-0813">Transport</keyword>
<dbReference type="Proteomes" id="UP000784294">
    <property type="component" value="Unassembled WGS sequence"/>
</dbReference>
<dbReference type="AlphaFoldDB" id="A0A448WSU7"/>